<dbReference type="OrthoDB" id="9806257at2"/>
<protein>
    <submittedName>
        <fullName evidence="3">FAD-binding oxidoreductase</fullName>
    </submittedName>
</protein>
<evidence type="ECO:0000256" key="1">
    <source>
        <dbReference type="ARBA" id="ARBA00023002"/>
    </source>
</evidence>
<organism evidence="3 4">
    <name type="scientific">Luteimonas marina</name>
    <dbReference type="NCBI Taxonomy" id="488485"/>
    <lineage>
        <taxon>Bacteria</taxon>
        <taxon>Pseudomonadati</taxon>
        <taxon>Pseudomonadota</taxon>
        <taxon>Gammaproteobacteria</taxon>
        <taxon>Lysobacterales</taxon>
        <taxon>Lysobacteraceae</taxon>
        <taxon>Luteimonas</taxon>
    </lineage>
</organism>
<dbReference type="AlphaFoldDB" id="A0A5C5TZA2"/>
<dbReference type="InterPro" id="IPR006076">
    <property type="entry name" value="FAD-dep_OxRdtase"/>
</dbReference>
<name>A0A5C5TZA2_9GAMM</name>
<dbReference type="PANTHER" id="PTHR13847:SF287">
    <property type="entry name" value="FAD-DEPENDENT OXIDOREDUCTASE DOMAIN-CONTAINING PROTEIN 1"/>
    <property type="match status" value="1"/>
</dbReference>
<accession>A0A5C5TZA2</accession>
<dbReference type="GO" id="GO:0005737">
    <property type="term" value="C:cytoplasm"/>
    <property type="evidence" value="ECO:0007669"/>
    <property type="project" value="TreeGrafter"/>
</dbReference>
<dbReference type="PANTHER" id="PTHR13847">
    <property type="entry name" value="SARCOSINE DEHYDROGENASE-RELATED"/>
    <property type="match status" value="1"/>
</dbReference>
<evidence type="ECO:0000259" key="2">
    <source>
        <dbReference type="Pfam" id="PF01266"/>
    </source>
</evidence>
<dbReference type="EMBL" id="VOHK01000006">
    <property type="protein sequence ID" value="TWT18708.1"/>
    <property type="molecule type" value="Genomic_DNA"/>
</dbReference>
<dbReference type="Gene3D" id="3.30.9.10">
    <property type="entry name" value="D-Amino Acid Oxidase, subunit A, domain 2"/>
    <property type="match status" value="1"/>
</dbReference>
<reference evidence="3 4" key="1">
    <citation type="journal article" date="2008" name="Int. J. Syst. Evol. Microbiol.">
        <title>Luteimonas marina sp. nov., isolated from seawater.</title>
        <authorList>
            <person name="Baik K.S."/>
            <person name="Park S.C."/>
            <person name="Kim M.S."/>
            <person name="Kim E.M."/>
            <person name="Park C."/>
            <person name="Chun J."/>
            <person name="Seong C.N."/>
        </authorList>
    </citation>
    <scope>NUCLEOTIDE SEQUENCE [LARGE SCALE GENOMIC DNA]</scope>
    <source>
        <strain evidence="3 4">FR1330</strain>
    </source>
</reference>
<dbReference type="Proteomes" id="UP000319980">
    <property type="component" value="Unassembled WGS sequence"/>
</dbReference>
<keyword evidence="1" id="KW-0560">Oxidoreductase</keyword>
<sequence>MTHDFLIVGAGMAGAAAAYGLSRHGSIVVLEMEAQAGYHTTGRSAAIYLPSYGPPSVRALTQASFDFLDASPADLGLEHRLLEPRDVLYIAPNDRVGALHAFVAEARAQGMPVEMIEPEVACSRVPVLRPDYFHAAACEQGAYDLDVASLHRGMLRAARARDARIILDASVEHIARDAGGWTVVASGQTFHARHLVNAAGAWATHVARMAGASPIRLDPLRRTMISVDTGEQPFSAEWPMVEAIGESLYFKPESGRILASCGDETPWPPSDVQPDDMDVAFTVDLLERATIYDVRRVSAQWAGLRVFAADRLPVIGADPVAPDFHWMAGLGGYGIQIAPAIADLIAAQLSGQDTPAHLAARGLKSADVTPGRLL</sequence>
<evidence type="ECO:0000313" key="3">
    <source>
        <dbReference type="EMBL" id="TWT18708.1"/>
    </source>
</evidence>
<comment type="caution">
    <text evidence="3">The sequence shown here is derived from an EMBL/GenBank/DDBJ whole genome shotgun (WGS) entry which is preliminary data.</text>
</comment>
<gene>
    <name evidence="3" type="ORF">FQY83_15175</name>
</gene>
<evidence type="ECO:0000313" key="4">
    <source>
        <dbReference type="Proteomes" id="UP000319980"/>
    </source>
</evidence>
<keyword evidence="4" id="KW-1185">Reference proteome</keyword>
<proteinExistence type="predicted"/>
<dbReference type="InterPro" id="IPR036188">
    <property type="entry name" value="FAD/NAD-bd_sf"/>
</dbReference>
<dbReference type="GO" id="GO:0016491">
    <property type="term" value="F:oxidoreductase activity"/>
    <property type="evidence" value="ECO:0007669"/>
    <property type="project" value="UniProtKB-KW"/>
</dbReference>
<dbReference type="SUPFAM" id="SSF51905">
    <property type="entry name" value="FAD/NAD(P)-binding domain"/>
    <property type="match status" value="1"/>
</dbReference>
<feature type="domain" description="FAD dependent oxidoreductase" evidence="2">
    <location>
        <begin position="4"/>
        <end position="347"/>
    </location>
</feature>
<dbReference type="RefSeq" id="WP_146388811.1">
    <property type="nucleotide sequence ID" value="NZ_VOHK01000006.1"/>
</dbReference>
<dbReference type="Gene3D" id="3.50.50.60">
    <property type="entry name" value="FAD/NAD(P)-binding domain"/>
    <property type="match status" value="1"/>
</dbReference>
<dbReference type="Pfam" id="PF01266">
    <property type="entry name" value="DAO"/>
    <property type="match status" value="1"/>
</dbReference>